<dbReference type="PANTHER" id="PTHR23411">
    <property type="entry name" value="TAPASIN"/>
    <property type="match status" value="1"/>
</dbReference>
<dbReference type="InterPro" id="IPR007110">
    <property type="entry name" value="Ig-like_dom"/>
</dbReference>
<dbReference type="AlphaFoldDB" id="A0A8C4SXW8"/>
<sequence length="755" mass="84671">MNFALDLLLLIALRCWGSDGALTVSTSNPFLYVLRHEAVTLPCSFSVTPGSIDPKRLTVTWYQYDFIAARFVNGEATARTEAILFENDIRNGNASLLLSSVIKRDEGQYSCEVRHGGERQEVNLALTIRVPPEVLMYPERVQLLSENSVTCAARSYYPKVINFRWMRNGRRVNELISTTPRLNPDGTYSSESVYHVTPYSRNELSCVVEHEALEKPLMMSAIYVGRSITEVMAIIAVILLLFVPLIVCWWFSVSLSPLVPVTLVQGEQGAVQFTLKGWTLQNVTFRCSVKDKEVRSHDKKSDCEGGLSVDNKDPANYTLERGLVKKVICLKETPVTLWFLVNRADHQGAVLRCRATHRHTKRSVERSVTLGQVCVRPRLSEIENVTENSDTEVKLQITAEDFHPRDISFTWTVGEERGTTETPEMIENPNGTFSTRSICSVPFPQIQTPRFKIFVEVDHISMAKTQKVATGDTPGIDGCPLLADIEVVEFSEVGQPCTLSCTISKFFPSAITVTWLRVGAESGHQAVTAGSPEWNATVTTSSPEKQNNAYEATSEVHFTPKSLRELQETAYICRVEHVTLRKKTIEKKSTKLKLKGYQKEPKLSDLQIFFTELSQPCTLSCTITDFYPQEIKVTWLKRDTNGQTYEAETGEWKATSAHYGPSMRRNTFDLVSQVEFLPRDLTELEDVEFICRVEHSAIKGGFLEKNSSRVHLPGWLLVQQTKNTGRTAGYPEKKDKGFTSTLKLGSGACQVSATA</sequence>
<dbReference type="Pfam" id="PF07686">
    <property type="entry name" value="V-set"/>
    <property type="match status" value="1"/>
</dbReference>
<name>A0A8C4SXW8_ERPCA</name>
<evidence type="ECO:0000256" key="2">
    <source>
        <dbReference type="SAM" id="Phobius"/>
    </source>
</evidence>
<gene>
    <name evidence="5" type="primary">LOC114661615</name>
</gene>
<dbReference type="PROSITE" id="PS50835">
    <property type="entry name" value="IG_LIKE"/>
    <property type="match status" value="4"/>
</dbReference>
<accession>A0A8C4SXW8</accession>
<evidence type="ECO:0000256" key="3">
    <source>
        <dbReference type="SAM" id="SignalP"/>
    </source>
</evidence>
<evidence type="ECO:0000313" key="6">
    <source>
        <dbReference type="Proteomes" id="UP000694620"/>
    </source>
</evidence>
<feature type="domain" description="Ig-like" evidence="4">
    <location>
        <begin position="132"/>
        <end position="220"/>
    </location>
</feature>
<dbReference type="PROSITE" id="PS00290">
    <property type="entry name" value="IG_MHC"/>
    <property type="match status" value="1"/>
</dbReference>
<dbReference type="InterPro" id="IPR013106">
    <property type="entry name" value="Ig_V-set"/>
</dbReference>
<protein>
    <submittedName>
        <fullName evidence="5">Uncharacterized LOC114661615</fullName>
    </submittedName>
</protein>
<feature type="transmembrane region" description="Helical" evidence="2">
    <location>
        <begin position="231"/>
        <end position="251"/>
    </location>
</feature>
<feature type="chain" id="PRO_5034428531" evidence="3">
    <location>
        <begin position="21"/>
        <end position="755"/>
    </location>
</feature>
<dbReference type="SMART" id="SM00409">
    <property type="entry name" value="IG"/>
    <property type="match status" value="2"/>
</dbReference>
<dbReference type="InterPro" id="IPR003599">
    <property type="entry name" value="Ig_sub"/>
</dbReference>
<dbReference type="CDD" id="cd00098">
    <property type="entry name" value="IgC1"/>
    <property type="match status" value="2"/>
</dbReference>
<evidence type="ECO:0000256" key="1">
    <source>
        <dbReference type="ARBA" id="ARBA00023319"/>
    </source>
</evidence>
<dbReference type="InterPro" id="IPR003006">
    <property type="entry name" value="Ig/MHC_CS"/>
</dbReference>
<feature type="domain" description="Ig-like" evidence="4">
    <location>
        <begin position="601"/>
        <end position="708"/>
    </location>
</feature>
<dbReference type="GeneTree" id="ENSGT00940000163371"/>
<reference evidence="5" key="1">
    <citation type="submission" date="2021-06" db="EMBL/GenBank/DDBJ databases">
        <authorList>
            <consortium name="Wellcome Sanger Institute Data Sharing"/>
        </authorList>
    </citation>
    <scope>NUCLEOTIDE SEQUENCE [LARGE SCALE GENOMIC DNA]</scope>
</reference>
<dbReference type="Ensembl" id="ENSECRT00000021750.1">
    <property type="protein sequence ID" value="ENSECRP00000021285.1"/>
    <property type="gene ID" value="ENSECRG00000014349.1"/>
</dbReference>
<dbReference type="Pfam" id="PF07654">
    <property type="entry name" value="C1-set"/>
    <property type="match status" value="3"/>
</dbReference>
<dbReference type="RefSeq" id="XP_028670580.1">
    <property type="nucleotide sequence ID" value="XM_028814747.2"/>
</dbReference>
<dbReference type="InterPro" id="IPR050380">
    <property type="entry name" value="Immune_Resp_Modulators"/>
</dbReference>
<keyword evidence="6" id="KW-1185">Reference proteome</keyword>
<dbReference type="InterPro" id="IPR013783">
    <property type="entry name" value="Ig-like_fold"/>
</dbReference>
<evidence type="ECO:0000313" key="5">
    <source>
        <dbReference type="Ensembl" id="ENSECRP00000021285.1"/>
    </source>
</evidence>
<dbReference type="Gene3D" id="2.60.40.10">
    <property type="entry name" value="Immunoglobulins"/>
    <property type="match status" value="5"/>
</dbReference>
<dbReference type="SUPFAM" id="SSF48726">
    <property type="entry name" value="Immunoglobulin"/>
    <property type="match status" value="5"/>
</dbReference>
<feature type="domain" description="Ig-like" evidence="4">
    <location>
        <begin position="480"/>
        <end position="586"/>
    </location>
</feature>
<dbReference type="InterPro" id="IPR036179">
    <property type="entry name" value="Ig-like_dom_sf"/>
</dbReference>
<keyword evidence="2" id="KW-0472">Membrane</keyword>
<organism evidence="5 6">
    <name type="scientific">Erpetoichthys calabaricus</name>
    <name type="common">Rope fish</name>
    <name type="synonym">Calamoichthys calabaricus</name>
    <dbReference type="NCBI Taxonomy" id="27687"/>
    <lineage>
        <taxon>Eukaryota</taxon>
        <taxon>Metazoa</taxon>
        <taxon>Chordata</taxon>
        <taxon>Craniata</taxon>
        <taxon>Vertebrata</taxon>
        <taxon>Euteleostomi</taxon>
        <taxon>Actinopterygii</taxon>
        <taxon>Polypteriformes</taxon>
        <taxon>Polypteridae</taxon>
        <taxon>Erpetoichthys</taxon>
    </lineage>
</organism>
<reference evidence="5" key="2">
    <citation type="submission" date="2025-08" db="UniProtKB">
        <authorList>
            <consortium name="Ensembl"/>
        </authorList>
    </citation>
    <scope>IDENTIFICATION</scope>
</reference>
<proteinExistence type="predicted"/>
<feature type="signal peptide" evidence="3">
    <location>
        <begin position="1"/>
        <end position="20"/>
    </location>
</feature>
<keyword evidence="3" id="KW-0732">Signal</keyword>
<dbReference type="InterPro" id="IPR003597">
    <property type="entry name" value="Ig_C1-set"/>
</dbReference>
<evidence type="ECO:0000259" key="4">
    <source>
        <dbReference type="PROSITE" id="PS50835"/>
    </source>
</evidence>
<dbReference type="Proteomes" id="UP000694620">
    <property type="component" value="Chromosome 12"/>
</dbReference>
<dbReference type="GeneID" id="114661615"/>
<keyword evidence="1" id="KW-0393">Immunoglobulin domain</keyword>
<reference evidence="5" key="3">
    <citation type="submission" date="2025-09" db="UniProtKB">
        <authorList>
            <consortium name="Ensembl"/>
        </authorList>
    </citation>
    <scope>IDENTIFICATION</scope>
</reference>
<keyword evidence="2" id="KW-1133">Transmembrane helix</keyword>
<keyword evidence="2" id="KW-0812">Transmembrane</keyword>
<feature type="domain" description="Ig-like" evidence="4">
    <location>
        <begin position="37"/>
        <end position="127"/>
    </location>
</feature>
<dbReference type="SMART" id="SM00407">
    <property type="entry name" value="IGc1"/>
    <property type="match status" value="3"/>
</dbReference>